<reference evidence="2 3" key="1">
    <citation type="submission" date="2023-04" db="EMBL/GenBank/DDBJ databases">
        <title>The genome sequence of Polyangium sorediatum DSM14670.</title>
        <authorList>
            <person name="Zhang X."/>
        </authorList>
    </citation>
    <scope>NUCLEOTIDE SEQUENCE [LARGE SCALE GENOMIC DNA]</scope>
    <source>
        <strain evidence="2 3">DSM 14670</strain>
    </source>
</reference>
<gene>
    <name evidence="2" type="ORF">QHF89_18745</name>
</gene>
<dbReference type="SUPFAM" id="SSF55781">
    <property type="entry name" value="GAF domain-like"/>
    <property type="match status" value="1"/>
</dbReference>
<comment type="caution">
    <text evidence="2">The sequence shown here is derived from an EMBL/GenBank/DDBJ whole genome shotgun (WGS) entry which is preliminary data.</text>
</comment>
<dbReference type="Pfam" id="PF13185">
    <property type="entry name" value="GAF_2"/>
    <property type="match status" value="1"/>
</dbReference>
<dbReference type="InterPro" id="IPR003018">
    <property type="entry name" value="GAF"/>
</dbReference>
<evidence type="ECO:0000259" key="1">
    <source>
        <dbReference type="Pfam" id="PF13185"/>
    </source>
</evidence>
<accession>A0ABT6NTS8</accession>
<name>A0ABT6NTS8_9BACT</name>
<dbReference type="InterPro" id="IPR029016">
    <property type="entry name" value="GAF-like_dom_sf"/>
</dbReference>
<dbReference type="RefSeq" id="WP_136969072.1">
    <property type="nucleotide sequence ID" value="NZ_JARZHI010000015.1"/>
</dbReference>
<dbReference type="Gene3D" id="3.30.450.40">
    <property type="match status" value="1"/>
</dbReference>
<protein>
    <submittedName>
        <fullName evidence="2">GAF domain-containing protein</fullName>
    </submittedName>
</protein>
<dbReference type="EMBL" id="JARZHI010000015">
    <property type="protein sequence ID" value="MDI1431540.1"/>
    <property type="molecule type" value="Genomic_DNA"/>
</dbReference>
<keyword evidence="3" id="KW-1185">Reference proteome</keyword>
<organism evidence="2 3">
    <name type="scientific">Polyangium sorediatum</name>
    <dbReference type="NCBI Taxonomy" id="889274"/>
    <lineage>
        <taxon>Bacteria</taxon>
        <taxon>Pseudomonadati</taxon>
        <taxon>Myxococcota</taxon>
        <taxon>Polyangia</taxon>
        <taxon>Polyangiales</taxon>
        <taxon>Polyangiaceae</taxon>
        <taxon>Polyangium</taxon>
    </lineage>
</organism>
<proteinExistence type="predicted"/>
<dbReference type="Proteomes" id="UP001160301">
    <property type="component" value="Unassembled WGS sequence"/>
</dbReference>
<sequence>MRSIKLLTEPSAGVVDRWYVSDGATAVGPVGIELIARGLEAGKVPLGSYVRHEAWKVWRPLSELAVVSVDSAAPTPPYHPRPAETIPGGGCDDITQPGRPVFPDEVMPQDVLAGASDLDDALLLLFNAAVVRTGADAGLVHVVRPDGAVVLYAHGPFSRDMVGERTSLVDPALAAAAEGNTVVAEPAPGPAGQAVRDRLLALGVACDAAWMVPVLANGRLAAAIELGRKAPRLRASELAVVEALVDALSYRADHDAW</sequence>
<evidence type="ECO:0000313" key="3">
    <source>
        <dbReference type="Proteomes" id="UP001160301"/>
    </source>
</evidence>
<feature type="domain" description="GAF" evidence="1">
    <location>
        <begin position="116"/>
        <end position="248"/>
    </location>
</feature>
<evidence type="ECO:0000313" key="2">
    <source>
        <dbReference type="EMBL" id="MDI1431540.1"/>
    </source>
</evidence>